<feature type="compositionally biased region" description="Polar residues" evidence="3">
    <location>
        <begin position="251"/>
        <end position="265"/>
    </location>
</feature>
<evidence type="ECO:0000313" key="5">
    <source>
        <dbReference type="EMBL" id="KAK4439549.1"/>
    </source>
</evidence>
<proteinExistence type="predicted"/>
<evidence type="ECO:0000256" key="3">
    <source>
        <dbReference type="SAM" id="MobiDB-lite"/>
    </source>
</evidence>
<dbReference type="Pfam" id="PF01464">
    <property type="entry name" value="SLT"/>
    <property type="match status" value="1"/>
</dbReference>
<dbReference type="InterPro" id="IPR023346">
    <property type="entry name" value="Lysozyme-like_dom_sf"/>
</dbReference>
<feature type="domain" description="Transglycosylase SLT" evidence="4">
    <location>
        <begin position="104"/>
        <end position="218"/>
    </location>
</feature>
<reference evidence="5" key="1">
    <citation type="submission" date="2020-06" db="EMBL/GenBank/DDBJ databases">
        <authorList>
            <person name="Li T."/>
            <person name="Hu X."/>
            <person name="Zhang T."/>
            <person name="Song X."/>
            <person name="Zhang H."/>
            <person name="Dai N."/>
            <person name="Sheng W."/>
            <person name="Hou X."/>
            <person name="Wei L."/>
        </authorList>
    </citation>
    <scope>NUCLEOTIDE SEQUENCE</scope>
    <source>
        <strain evidence="5">3651</strain>
        <tissue evidence="5">Leaf</tissue>
    </source>
</reference>
<comment type="caution">
    <text evidence="5">The sequence shown here is derived from an EMBL/GenBank/DDBJ whole genome shotgun (WGS) entry which is preliminary data.</text>
</comment>
<dbReference type="GO" id="GO:0006032">
    <property type="term" value="P:chitin catabolic process"/>
    <property type="evidence" value="ECO:0007669"/>
    <property type="project" value="UniProtKB-KW"/>
</dbReference>
<dbReference type="Gene3D" id="1.10.530.10">
    <property type="match status" value="2"/>
</dbReference>
<dbReference type="PANTHER" id="PTHR37179:SF1">
    <property type="entry name" value="TRANSGLYCOSYLASE"/>
    <property type="match status" value="1"/>
</dbReference>
<dbReference type="Proteomes" id="UP001293254">
    <property type="component" value="Unassembled WGS sequence"/>
</dbReference>
<name>A0AAE2CZ98_9LAMI</name>
<evidence type="ECO:0000313" key="6">
    <source>
        <dbReference type="Proteomes" id="UP001293254"/>
    </source>
</evidence>
<dbReference type="InterPro" id="IPR008258">
    <property type="entry name" value="Transglycosylase_SLT_dom_1"/>
</dbReference>
<keyword evidence="2" id="KW-0119">Carbohydrate metabolism</keyword>
<keyword evidence="2" id="KW-0624">Polysaccharide degradation</keyword>
<evidence type="ECO:0000256" key="2">
    <source>
        <dbReference type="ARBA" id="ARBA00023024"/>
    </source>
</evidence>
<reference evidence="5" key="2">
    <citation type="journal article" date="2024" name="Plant">
        <title>Genomic evolution and insights into agronomic trait innovations of Sesamum species.</title>
        <authorList>
            <person name="Miao H."/>
            <person name="Wang L."/>
            <person name="Qu L."/>
            <person name="Liu H."/>
            <person name="Sun Y."/>
            <person name="Le M."/>
            <person name="Wang Q."/>
            <person name="Wei S."/>
            <person name="Zheng Y."/>
            <person name="Lin W."/>
            <person name="Duan Y."/>
            <person name="Cao H."/>
            <person name="Xiong S."/>
            <person name="Wang X."/>
            <person name="Wei L."/>
            <person name="Li C."/>
            <person name="Ma Q."/>
            <person name="Ju M."/>
            <person name="Zhao R."/>
            <person name="Li G."/>
            <person name="Mu C."/>
            <person name="Tian Q."/>
            <person name="Mei H."/>
            <person name="Zhang T."/>
            <person name="Gao T."/>
            <person name="Zhang H."/>
        </authorList>
    </citation>
    <scope>NUCLEOTIDE SEQUENCE</scope>
    <source>
        <strain evidence="5">3651</strain>
    </source>
</reference>
<dbReference type="PANTHER" id="PTHR37179">
    <property type="entry name" value="TRANSGLYCOSYLASE"/>
    <property type="match status" value="1"/>
</dbReference>
<sequence length="506" mass="57515">MREGGDALMELLGHLRRLPTPPFLFPLSFRMATVGFKYWNDCVDPEDLDAMWLEPDVSAEWTDVGETKGSKVHLSRDPDGQPYLTQTEMKAVAGIVVRRHFVSQIDSDMLCAIAELESDRQPLATNYHKKPEEVKMGIMQISPKTVEWLTRELGYTAYQVAENSNLLYKPFLNVYFGAAYLKWLSNFDKQERSEEFMIRAYKGGTKKATHKSTLPYWKKYLTVKERLPSRKAFGVCPAPDAPSASATAVSQSKGAGPTNTTWDSRTSSEDMEAMWNNPNVNKEWTTSGEKKGKVRLSHDIENSPYLSRVELRAVVEIIFAKHFSKRGIKPSFLCALSEMVSMRFVNGVGQRTGLMGIDYPTACWLYKDLGFKGYKVESVEDLTKPFVSVYFGAAYMTWLSEYEGRERTPQFIVQAYLSGPQNVNLQESGPLWARFEEALSRYEETKKWSSDNGGFSQYLSSSTLLHWPASWVSLVQYLIAVKGVPASELESEMFLTFFAYVLLEYQ</sequence>
<dbReference type="EMBL" id="JACGWO010000001">
    <property type="protein sequence ID" value="KAK4439549.1"/>
    <property type="molecule type" value="Genomic_DNA"/>
</dbReference>
<evidence type="ECO:0000256" key="1">
    <source>
        <dbReference type="ARBA" id="ARBA00003102"/>
    </source>
</evidence>
<accession>A0AAE2CZ98</accession>
<evidence type="ECO:0000259" key="4">
    <source>
        <dbReference type="Pfam" id="PF01464"/>
    </source>
</evidence>
<gene>
    <name evidence="5" type="ORF">Salat_0289800</name>
</gene>
<keyword evidence="6" id="KW-1185">Reference proteome</keyword>
<organism evidence="5 6">
    <name type="scientific">Sesamum alatum</name>
    <dbReference type="NCBI Taxonomy" id="300844"/>
    <lineage>
        <taxon>Eukaryota</taxon>
        <taxon>Viridiplantae</taxon>
        <taxon>Streptophyta</taxon>
        <taxon>Embryophyta</taxon>
        <taxon>Tracheophyta</taxon>
        <taxon>Spermatophyta</taxon>
        <taxon>Magnoliopsida</taxon>
        <taxon>eudicotyledons</taxon>
        <taxon>Gunneridae</taxon>
        <taxon>Pentapetalae</taxon>
        <taxon>asterids</taxon>
        <taxon>lamiids</taxon>
        <taxon>Lamiales</taxon>
        <taxon>Pedaliaceae</taxon>
        <taxon>Sesamum</taxon>
    </lineage>
</organism>
<dbReference type="AlphaFoldDB" id="A0AAE2CZ98"/>
<comment type="function">
    <text evidence="1">Defense against chitin-containing fungal pathogens.</text>
</comment>
<protein>
    <recommendedName>
        <fullName evidence="4">Transglycosylase SLT domain-containing protein</fullName>
    </recommendedName>
</protein>
<keyword evidence="2" id="KW-0146">Chitin degradation</keyword>
<feature type="region of interest" description="Disordered" evidence="3">
    <location>
        <begin position="244"/>
        <end position="269"/>
    </location>
</feature>
<dbReference type="SUPFAM" id="SSF53955">
    <property type="entry name" value="Lysozyme-like"/>
    <property type="match status" value="2"/>
</dbReference>